<keyword evidence="16" id="KW-0779">Telomere</keyword>
<dbReference type="InterPro" id="IPR057073">
    <property type="entry name" value="EGF_integrin_2"/>
</dbReference>
<feature type="domain" description="CUB" evidence="31">
    <location>
        <begin position="669"/>
        <end position="784"/>
    </location>
</feature>
<evidence type="ECO:0000256" key="16">
    <source>
        <dbReference type="ARBA" id="ARBA00022895"/>
    </source>
</evidence>
<keyword evidence="19" id="KW-0472">Membrane</keyword>
<dbReference type="GO" id="GO:0016787">
    <property type="term" value="F:hydrolase activity"/>
    <property type="evidence" value="ECO:0007669"/>
    <property type="project" value="UniProtKB-KW"/>
</dbReference>
<dbReference type="InterPro" id="IPR033760">
    <property type="entry name" value="Integrin_beta_N"/>
</dbReference>
<dbReference type="SUPFAM" id="SSF56436">
    <property type="entry name" value="C-type lectin-like"/>
    <property type="match status" value="1"/>
</dbReference>
<feature type="compositionally biased region" description="Basic and acidic residues" evidence="30">
    <location>
        <begin position="2699"/>
        <end position="2708"/>
    </location>
</feature>
<evidence type="ECO:0000256" key="7">
    <source>
        <dbReference type="ARBA" id="ARBA00022536"/>
    </source>
</evidence>
<reference evidence="33 34" key="1">
    <citation type="submission" date="2019-01" db="EMBL/GenBank/DDBJ databases">
        <title>Draft Genome and Complete Hox-Cluster Characterization of the Sterlet Sturgeon (Acipenser ruthenus).</title>
        <authorList>
            <person name="Wei Q."/>
        </authorList>
    </citation>
    <scope>NUCLEOTIDE SEQUENCE [LARGE SCALE GENOMIC DNA]</scope>
    <source>
        <strain evidence="33">WHYD16114868_AA</strain>
        <tissue evidence="33">Blood</tissue>
    </source>
</reference>
<evidence type="ECO:0000256" key="21">
    <source>
        <dbReference type="ARBA" id="ARBA00023180"/>
    </source>
</evidence>
<dbReference type="InterPro" id="IPR035914">
    <property type="entry name" value="Sperma_CUB_dom_sf"/>
</dbReference>
<dbReference type="Pfam" id="PF17205">
    <property type="entry name" value="PSI_integrin"/>
    <property type="match status" value="1"/>
</dbReference>
<evidence type="ECO:0000256" key="19">
    <source>
        <dbReference type="ARBA" id="ARBA00023136"/>
    </source>
</evidence>
<keyword evidence="14" id="KW-0460">Magnesium</keyword>
<dbReference type="PROSITE" id="PS00243">
    <property type="entry name" value="I_EGF_1"/>
    <property type="match status" value="1"/>
</dbReference>
<dbReference type="Gene3D" id="2.60.40.1510">
    <property type="entry name" value="ntegrin, alpha v. Chain A, domain 3"/>
    <property type="match status" value="1"/>
</dbReference>
<comment type="subunit">
    <text evidence="24">Interacts (via Link domain) with inter-alpha-inhibitor (I-alpha-I) component bikunin. Interacts with ITIH2/HC2; this interaction is required for transesterification of the HC to hyaluronan. Interacts (via Link and CUB domains) with ITIH1. Chondroitin sulfate may be required for the stability of the complex. Interacts (via Link domain) with various C-X-C and C-C chemokines including PF4, CXCL8, CXCL11, CXCL12, CCL2, CCL7, CCL19, CCL21, and CCL27; this interaction interferes with chemokine binding to glycosaminoglycans. Interacts (primarily via Link domain) with BMP2; this interaction is inhibited by hyaluronan. Interacts (via both Link and CUB domains) with TNFSF11. Interacts (via CUB domain) with FN1 (via type III repeats 9-14); this interaction enhances fibronectin fibril assembly. TNFAIP6 may act as a bridging molecule between FN1 and THBS1.</text>
</comment>
<keyword evidence="22" id="KW-0539">Nucleus</keyword>
<dbReference type="SUPFAM" id="SSF48371">
    <property type="entry name" value="ARM repeat"/>
    <property type="match status" value="1"/>
</dbReference>
<feature type="domain" description="Link" evidence="32">
    <location>
        <begin position="570"/>
        <end position="663"/>
    </location>
</feature>
<dbReference type="FunFam" id="2.10.25.10:FF:000075">
    <property type="entry name" value="Integrin beta"/>
    <property type="match status" value="1"/>
</dbReference>
<keyword evidence="12" id="KW-0378">Hydrolase</keyword>
<dbReference type="InterPro" id="IPR000538">
    <property type="entry name" value="Link_dom"/>
</dbReference>
<dbReference type="Gene3D" id="2.60.120.290">
    <property type="entry name" value="Spermadhesin, CUB domain"/>
    <property type="match status" value="1"/>
</dbReference>
<dbReference type="InterPro" id="IPR002369">
    <property type="entry name" value="Integrin_bsu_VWA"/>
</dbReference>
<dbReference type="InterPro" id="IPR016024">
    <property type="entry name" value="ARM-type_fold"/>
</dbReference>
<dbReference type="GO" id="GO:0007155">
    <property type="term" value="P:cell adhesion"/>
    <property type="evidence" value="ECO:0007669"/>
    <property type="project" value="UniProtKB-KW"/>
</dbReference>
<dbReference type="InterPro" id="IPR016201">
    <property type="entry name" value="PSI"/>
</dbReference>
<dbReference type="SMART" id="SM00445">
    <property type="entry name" value="LINK"/>
    <property type="match status" value="1"/>
</dbReference>
<dbReference type="InterPro" id="IPR000859">
    <property type="entry name" value="CUB_dom"/>
</dbReference>
<dbReference type="SUPFAM" id="SSF103575">
    <property type="entry name" value="Plexin repeat"/>
    <property type="match status" value="1"/>
</dbReference>
<comment type="similarity">
    <text evidence="4">Belongs to the integrin beta chain family.</text>
</comment>
<comment type="subcellular location">
    <subcellularLocation>
        <location evidence="2">Cell membrane</location>
        <topology evidence="2">Single-pass type I membrane protein</topology>
    </subcellularLocation>
    <subcellularLocation>
        <location evidence="3">Chromosome</location>
        <location evidence="3">Telomere</location>
    </subcellularLocation>
    <subcellularLocation>
        <location evidence="1">Nucleus</location>
    </subcellularLocation>
</comment>
<dbReference type="Pfam" id="PF18372">
    <property type="entry name" value="I-EGF_1"/>
    <property type="match status" value="1"/>
</dbReference>
<accession>A0A444U6D0</accession>
<keyword evidence="8" id="KW-0812">Transmembrane</keyword>
<keyword evidence="18" id="KW-0401">Integrin</keyword>
<comment type="caution">
    <text evidence="33">The sequence shown here is derived from an EMBL/GenBank/DDBJ whole genome shotgun (WGS) entry which is preliminary data.</text>
</comment>
<feature type="compositionally biased region" description="Polar residues" evidence="30">
    <location>
        <begin position="2211"/>
        <end position="2221"/>
    </location>
</feature>
<dbReference type="InterPro" id="IPR032695">
    <property type="entry name" value="Integrin_dom_sf"/>
</dbReference>
<evidence type="ECO:0000256" key="5">
    <source>
        <dbReference type="ARBA" id="ARBA00022454"/>
    </source>
</evidence>
<evidence type="ECO:0000256" key="29">
    <source>
        <dbReference type="PROSITE-ProRule" id="PRU00323"/>
    </source>
</evidence>
<dbReference type="GO" id="GO:0046872">
    <property type="term" value="F:metal ion binding"/>
    <property type="evidence" value="ECO:0007669"/>
    <property type="project" value="UniProtKB-KW"/>
</dbReference>
<dbReference type="InterPro" id="IPR016187">
    <property type="entry name" value="CTDL_fold"/>
</dbReference>
<dbReference type="Gene3D" id="1.25.10.10">
    <property type="entry name" value="Leucine-rich Repeat Variant"/>
    <property type="match status" value="1"/>
</dbReference>
<evidence type="ECO:0000256" key="11">
    <source>
        <dbReference type="ARBA" id="ARBA00022737"/>
    </source>
</evidence>
<sequence>MYCKSHMPLLSAKGLNICMSGSDTSCEECLLIHPDCAWCAQEEFGSRRTVTSRCDYRESLMKRGCEKHFIQSPSSSMAVLKNMPLSSKGSGPTQYDVIQIMPQKIALNLRPGDQTSFGVQVRQVEDYPVDLYYLMDLSLSMKDDLDTIRNLGTKLAEEMKKLTSNFRLGFGSFVDKNISPFSYTAAKYRNNPCNGYKLFPNCVPSFGFRHLLSLTDKVDRFNEEVQKQMVSRNRDAPEGGFDAILQAAVCKDKIGWRKEAFHLLVFTTDDVPHLALDGRLGGVVQPHDGQCHLNEKNEYSGSTKMDYPSLALLGEKLAENNIHLIFAVTKRLYVIYKNFTALIPGTTVEILDQDSKNIIQLIINAYNSIRSKVELTVWDHPEDINLSFTATCQDGRPRPGLRKCGDLKIGDTVSFNVSVNARGCPTEDTRHKFTIKPVGFKDTLEVTVNYKCTCGCTTETENNSTKCSSTGTYQCGICSCDPGYLGAQCECQEGEDSMYQTMCREAEGKQICSGRGECSCSQCLCYESEFGKIYGTFCSVLFGKMMCWFAVVQQYRSNYQPVEGGEQAAGVYHRESRKGRYQLTYKEAKAVCKYEGGKLASHAQLEAARKIGFHVCAAGWFDKGRVGYPIVKSGSNCGFGRVGIIDYGYRLNKSERWDVYCYNPTAKQCGGVLTDQRRFIQSPGYPDEYEDKQICYWHIRVRYGQQIHLRFLDFDVEDDPGCLADFLEVFDSYDDISGFSGRALCGKMMATALSSSSSMLPLLETLEDSTVSLTEQTDAYLTIAKRLSGEDGRQFIPVVGKHFTRLCKAFKGHILSHNSELCQAALQALGFTVFHSSIVSGLPASYVEELILALCSLAVKSYDKNTCTRALWVIAKQNFPAEAVGKKVPDILKTLESVHARQDVQSMVMEHEALNVVMRLLEQTPAQMGEGAVTWAKLVIPLVVHSAPKVRLRAAAALELGMPLLIEKQQEVAAITEALMSSKLIPELQKLFSSKNETNVLKLWPLFVRLLGKTLHRGGTFINSLLHLEELGFRSSSPVVKKIAFIAWKSLIDNFALNPDILCSTKRLKLLMQPLASIQVRTEVLLLTKLEVWWYLAVKLGPHFTANFEQVGIPLVQSTMITDSTAIPLGTPARTMANQSISVAQTTSKTGPNAFASPASTPRLSLNSSVHASTVYPSIQLLGLEMLLHFLLGPDITAAATQNNLQLSLEPLANPLITSPSFFCKHAGVLINSVRDGLITVGKEAADATLNLIWKNLIGFVTAAIETGNKKERQGSEVLTLFLQALHTVVTSEALPAHRALILLEATVKGIPPKILGSPAYQVANMDVLNGTPALFLMLLFYHSSLLESFVTEERFFVSVETLVGCGLSGPTSPLAYSESILNVINQRATLVVDKEHLWRMWSIVVNPLTERIMHTNEVNQGDALEHNFTAVHSALMLPITHILIVKGFPQGTMKLLLRTWAELYRVFARCAALVATAEENVCCEELCVKMTPVLGNGALSNQSTLEAVVNVLTVIIECVNFSPYTPRFQQIINSPHTPSSWMRKKNKPLGNLTSYMKLLVQAVDSFHSQGDLEPLTDTPASSMVLVGTSIINILSMLFSNLSLATAIGESLSSLTRPISTFFQRTAKPQDVPKVYAILGHKLEKLLGEILTCLQSRYATAYDDELLEQLAPLLSVLFLHKNKQFRNQIAQFWNATFAKAATLNYPQELKPVLNQSECSQLGTKISGLEVKSAGKRDSLLSRADELKEKHSAPVAVKLDFGSPKPPCRELMLDEEKSVDFVFIPPEPKQRVLPEHQKEVLRTKRVDIPAMYNNLDASQDATLFTQYTQSQEDSMDKPAPDETEEATNTPEATLEKQDQAPEERSEDQDEKMETEKGPDVAQPDTEMENNEENVASKMETTESDSPDPVTDNPEDLVEALKAPDVSKEEPPGVEDVAMETEDSSVNVSNSSTSSDVVSGTPQKPSSRRQSFITLEKFTSLDGNTFSPVRLNTFMGSDSKALMSASQEAVEVEPKEAEKPLEKSPDTAVDNTIPMPEKPKRGRPKGRKSGSTPVVASKLEKSSEQSVEEKEIKPKVEKNNISHSDGAEEDCIPDTQPVKPDCECVNVEKPQENIVSAKEETVSSVESKENTPPGELEYQDNEGQASESQSSPNEPRRSSRRFSQPSRSLDCSESQESEEKGKTKKRGPKTIEEKAIERKASLYHVGQAEHHQASSPTASQTDTRLLGETSKRSNKTPGREDKVTRRSVSTTAVETGSPYEQGSKEASQGRSRYQTRRSSQGLLSSIENSESDSSETRDDGQKTKKSGRGRKPSKIADSSDIETEGKAQKEQVVKGAAVADQMETTDVENAIEQAVAEDGNTVVLQVPETSEKNTNETSAVLEPADVSGNFKNEQSVAFDQENKTYSINRTLDTESCSEPMQENKTCMIKSEMSSMSESMITEPSIGDFSTAHSDVFNASAKSENLHVCSHSKRGRGRRRSKVCNRCVADPQQDKDLSGMQDSEKQALDPKELSSGMSSGGQHFDDSVFDPNAMSTPLLSKDPVFFSTSVSQLALGNDLEEEKTTILGTVTLIEGVEQDTLVAATSELCEQTAVAVKETQVEEQQVLETKEVQSETKEHPEQETATSEVEEDQQLVPLEQCTEDQQPEPDQKKLEETVEPPNEKHPDEMQGVEEKISEATQLEDDVFPTGVVASPPGLPEESLVHKQKDSETLNLDSPLKQKGCDLACLMEVGQSPSGTKPRGVWSPTASPSTSILKKGLKRPLEDDSPSPLNKNRRVSFANPIYQQELADDIDRRSPVVRPSSNGSPRSKSQSASITQQKFVTTPTKGMLCLSPRSLHSPGFKSSKKCLISEMSRESKPIPKDCVYPSLVGCSVPVEAILPQLTSSMWARGFGQLVRAKNVKTVGDLSALTAAEIKALPIRSPKLLNVKKVLRTYHEQQRKLCGVDDLKGFDETEKMTSETEDKEPVLNIEEEEKLAAELVDTPVPAAVMKPLSDLPSDVDALNTRFSSEDLGRYSGSQLFTMHQKMSGMLNNIVSNLHSRISSPSLESSD</sequence>
<dbReference type="PANTHER" id="PTHR22928">
    <property type="entry name" value="TELOMERE-ASSOCIATED PROTEIN RIF1"/>
    <property type="match status" value="1"/>
</dbReference>
<dbReference type="PRINTS" id="PR01265">
    <property type="entry name" value="LINKMODULE"/>
</dbReference>
<feature type="compositionally biased region" description="Basic and acidic residues" evidence="30">
    <location>
        <begin position="2605"/>
        <end position="2619"/>
    </location>
</feature>
<evidence type="ECO:0000256" key="20">
    <source>
        <dbReference type="ARBA" id="ARBA00023157"/>
    </source>
</evidence>
<keyword evidence="17" id="KW-1133">Transmembrane helix</keyword>
<feature type="compositionally biased region" description="Basic and acidic residues" evidence="30">
    <location>
        <begin position="2115"/>
        <end position="2127"/>
    </location>
</feature>
<dbReference type="Pfam" id="PF00193">
    <property type="entry name" value="Xlink"/>
    <property type="match status" value="1"/>
</dbReference>
<dbReference type="SUPFAM" id="SSF49854">
    <property type="entry name" value="Spermadhesin, CUB domain"/>
    <property type="match status" value="1"/>
</dbReference>
<evidence type="ECO:0000256" key="25">
    <source>
        <dbReference type="ARBA" id="ARBA00069597"/>
    </source>
</evidence>
<evidence type="ECO:0000313" key="34">
    <source>
        <dbReference type="Proteomes" id="UP000289886"/>
    </source>
</evidence>
<dbReference type="SMART" id="SM00187">
    <property type="entry name" value="INB"/>
    <property type="match status" value="1"/>
</dbReference>
<dbReference type="EMBL" id="SCEB01215205">
    <property type="protein sequence ID" value="RXM30745.1"/>
    <property type="molecule type" value="Genomic_DNA"/>
</dbReference>
<dbReference type="FunFam" id="3.10.100.10:FF:000001">
    <property type="entry name" value="Hyaluronan proteoglycan link protein 1"/>
    <property type="match status" value="1"/>
</dbReference>
<evidence type="ECO:0000256" key="17">
    <source>
        <dbReference type="ARBA" id="ARBA00022989"/>
    </source>
</evidence>
<protein>
    <recommendedName>
        <fullName evidence="25">Tumor necrosis factor-inducible gene 6 protein</fullName>
    </recommendedName>
    <alternativeName>
        <fullName evidence="27">TNF-stimulated gene 6 protein</fullName>
    </alternativeName>
    <alternativeName>
        <fullName evidence="26">Tumor necrosis factor alpha-induced protein 6</fullName>
    </alternativeName>
</protein>
<feature type="compositionally biased region" description="Basic and acidic residues" evidence="30">
    <location>
        <begin position="2056"/>
        <end position="2078"/>
    </location>
</feature>
<feature type="compositionally biased region" description="Polar residues" evidence="30">
    <location>
        <begin position="1958"/>
        <end position="1969"/>
    </location>
</feature>
<evidence type="ECO:0000256" key="26">
    <source>
        <dbReference type="ARBA" id="ARBA00077610"/>
    </source>
</evidence>
<keyword evidence="6" id="KW-1003">Cell membrane</keyword>
<keyword evidence="15" id="KW-0130">Cell adhesion</keyword>
<feature type="region of interest" description="Disordered" evidence="30">
    <location>
        <begin position="2000"/>
        <end position="2328"/>
    </location>
</feature>
<evidence type="ECO:0000256" key="4">
    <source>
        <dbReference type="ARBA" id="ARBA00007449"/>
    </source>
</evidence>
<evidence type="ECO:0000256" key="30">
    <source>
        <dbReference type="SAM" id="MobiDB-lite"/>
    </source>
</evidence>
<evidence type="ECO:0000256" key="10">
    <source>
        <dbReference type="ARBA" id="ARBA00022729"/>
    </source>
</evidence>
<organism evidence="33 34">
    <name type="scientific">Acipenser ruthenus</name>
    <name type="common">Sterlet sturgeon</name>
    <dbReference type="NCBI Taxonomy" id="7906"/>
    <lineage>
        <taxon>Eukaryota</taxon>
        <taxon>Metazoa</taxon>
        <taxon>Chordata</taxon>
        <taxon>Craniata</taxon>
        <taxon>Vertebrata</taxon>
        <taxon>Euteleostomi</taxon>
        <taxon>Actinopterygii</taxon>
        <taxon>Chondrostei</taxon>
        <taxon>Acipenseriformes</taxon>
        <taxon>Acipenseridae</taxon>
        <taxon>Acipenser</taxon>
    </lineage>
</organism>
<feature type="region of interest" description="Disordered" evidence="30">
    <location>
        <begin position="2489"/>
        <end position="2526"/>
    </location>
</feature>
<feature type="compositionally biased region" description="Basic and acidic residues" evidence="30">
    <location>
        <begin position="2646"/>
        <end position="2674"/>
    </location>
</feature>
<evidence type="ECO:0000256" key="15">
    <source>
        <dbReference type="ARBA" id="ARBA00022889"/>
    </source>
</evidence>
<dbReference type="CDD" id="cd00041">
    <property type="entry name" value="CUB"/>
    <property type="match status" value="1"/>
</dbReference>
<dbReference type="InterPro" id="IPR015812">
    <property type="entry name" value="Integrin_bsu"/>
</dbReference>
<dbReference type="PROSITE" id="PS01180">
    <property type="entry name" value="CUB"/>
    <property type="match status" value="1"/>
</dbReference>
<evidence type="ECO:0000256" key="28">
    <source>
        <dbReference type="PROSITE-ProRule" id="PRU00059"/>
    </source>
</evidence>
<evidence type="ECO:0000256" key="8">
    <source>
        <dbReference type="ARBA" id="ARBA00022692"/>
    </source>
</evidence>
<dbReference type="Pfam" id="PF00362">
    <property type="entry name" value="Integrin_beta"/>
    <property type="match status" value="1"/>
</dbReference>
<dbReference type="GO" id="GO:0005540">
    <property type="term" value="F:hyaluronic acid binding"/>
    <property type="evidence" value="ECO:0007669"/>
    <property type="project" value="InterPro"/>
</dbReference>
<keyword evidence="13" id="KW-0106">Calcium</keyword>
<evidence type="ECO:0000256" key="23">
    <source>
        <dbReference type="ARBA" id="ARBA00023306"/>
    </source>
</evidence>
<evidence type="ECO:0000256" key="22">
    <source>
        <dbReference type="ARBA" id="ARBA00023242"/>
    </source>
</evidence>
<name>A0A444U6D0_ACIRT</name>
<keyword evidence="20 29" id="KW-1015">Disulfide bond</keyword>
<dbReference type="Pfam" id="PF23105">
    <property type="entry name" value="EGF_integrin"/>
    <property type="match status" value="1"/>
</dbReference>
<dbReference type="GO" id="GO:0005634">
    <property type="term" value="C:nucleus"/>
    <property type="evidence" value="ECO:0007669"/>
    <property type="project" value="UniProtKB-SubCell"/>
</dbReference>
<dbReference type="Gene3D" id="3.40.50.410">
    <property type="entry name" value="von Willebrand factor, type A domain"/>
    <property type="match status" value="1"/>
</dbReference>
<dbReference type="GO" id="GO:0140445">
    <property type="term" value="C:chromosome, telomeric repeat region"/>
    <property type="evidence" value="ECO:0007669"/>
    <property type="project" value="TreeGrafter"/>
</dbReference>
<gene>
    <name evidence="33" type="ORF">EOD39_7622</name>
</gene>
<dbReference type="InterPro" id="IPR022031">
    <property type="entry name" value="Rif1_N"/>
</dbReference>
<evidence type="ECO:0000259" key="31">
    <source>
        <dbReference type="PROSITE" id="PS01180"/>
    </source>
</evidence>
<keyword evidence="34" id="KW-1185">Reference proteome</keyword>
<evidence type="ECO:0000256" key="12">
    <source>
        <dbReference type="ARBA" id="ARBA00022801"/>
    </source>
</evidence>
<dbReference type="FunFam" id="2.10.25.10:FF:000258">
    <property type="entry name" value="Integrin beta"/>
    <property type="match status" value="1"/>
</dbReference>
<feature type="disulfide bond" evidence="29">
    <location>
        <begin position="592"/>
        <end position="661"/>
    </location>
</feature>
<feature type="region of interest" description="Disordered" evidence="30">
    <location>
        <begin position="1827"/>
        <end position="1969"/>
    </location>
</feature>
<feature type="region of interest" description="Disordered" evidence="30">
    <location>
        <begin position="2603"/>
        <end position="2715"/>
    </location>
</feature>
<dbReference type="Gene3D" id="3.30.1680.10">
    <property type="entry name" value="ligand-binding face of the semaphorins, domain 2"/>
    <property type="match status" value="1"/>
</dbReference>
<dbReference type="PROSITE" id="PS01241">
    <property type="entry name" value="LINK_1"/>
    <property type="match status" value="1"/>
</dbReference>
<feature type="region of interest" description="Disordered" evidence="30">
    <location>
        <begin position="2732"/>
        <end position="2817"/>
    </location>
</feature>
<keyword evidence="10" id="KW-0732">Signal</keyword>
<evidence type="ECO:0000313" key="33">
    <source>
        <dbReference type="EMBL" id="RXM30745.1"/>
    </source>
</evidence>
<dbReference type="InterPro" id="IPR057243">
    <property type="entry name" value="Integrin_I-EGF_CS"/>
</dbReference>
<feature type="compositionally biased region" description="Basic and acidic residues" evidence="30">
    <location>
        <begin position="2187"/>
        <end position="2198"/>
    </location>
</feature>
<keyword evidence="21" id="KW-0325">Glycoprotein</keyword>
<dbReference type="FunFam" id="3.30.1680.10:FF:000002">
    <property type="entry name" value="Integrin beta"/>
    <property type="match status" value="1"/>
</dbReference>
<dbReference type="CDD" id="cd03515">
    <property type="entry name" value="Link_domain_TSG_6_like"/>
    <property type="match status" value="1"/>
</dbReference>
<feature type="compositionally biased region" description="Basic and acidic residues" evidence="30">
    <location>
        <begin position="2489"/>
        <end position="2509"/>
    </location>
</feature>
<dbReference type="InterPro" id="IPR016186">
    <property type="entry name" value="C-type_lectin-like/link_sf"/>
</dbReference>
<dbReference type="Pfam" id="PF00431">
    <property type="entry name" value="CUB"/>
    <property type="match status" value="1"/>
</dbReference>
<dbReference type="GO" id="GO:0000723">
    <property type="term" value="P:telomere maintenance"/>
    <property type="evidence" value="ECO:0007669"/>
    <property type="project" value="TreeGrafter"/>
</dbReference>
<evidence type="ECO:0000256" key="2">
    <source>
        <dbReference type="ARBA" id="ARBA00004251"/>
    </source>
</evidence>
<dbReference type="Gene3D" id="3.10.100.10">
    <property type="entry name" value="Mannose-Binding Protein A, subunit A"/>
    <property type="match status" value="1"/>
</dbReference>
<feature type="compositionally biased region" description="Polar residues" evidence="30">
    <location>
        <begin position="2799"/>
        <end position="2817"/>
    </location>
</feature>
<dbReference type="FunFam" id="3.40.50.410:FF:000002">
    <property type="entry name" value="Integrin beta"/>
    <property type="match status" value="1"/>
</dbReference>
<dbReference type="PRINTS" id="PR01186">
    <property type="entry name" value="INTEGRINB"/>
</dbReference>
<dbReference type="GO" id="GO:0005886">
    <property type="term" value="C:plasma membrane"/>
    <property type="evidence" value="ECO:0007669"/>
    <property type="project" value="UniProtKB-SubCell"/>
</dbReference>
<keyword evidence="9" id="KW-0479">Metal-binding</keyword>
<evidence type="ECO:0000256" key="6">
    <source>
        <dbReference type="ARBA" id="ARBA00022475"/>
    </source>
</evidence>
<dbReference type="SUPFAM" id="SSF69179">
    <property type="entry name" value="Integrin domains"/>
    <property type="match status" value="2"/>
</dbReference>
<keyword evidence="7" id="KW-0245">EGF-like domain</keyword>
<feature type="compositionally biased region" description="Basic residues" evidence="30">
    <location>
        <begin position="2301"/>
        <end position="2311"/>
    </location>
</feature>
<feature type="disulfide bond" evidence="29">
    <location>
        <begin position="616"/>
        <end position="637"/>
    </location>
</feature>
<dbReference type="Gene3D" id="2.10.25.10">
    <property type="entry name" value="Laminin"/>
    <property type="match status" value="2"/>
</dbReference>
<dbReference type="Proteomes" id="UP000289886">
    <property type="component" value="Unassembled WGS sequence"/>
</dbReference>
<feature type="compositionally biased region" description="Basic and acidic residues" evidence="30">
    <location>
        <begin position="2010"/>
        <end position="2023"/>
    </location>
</feature>
<dbReference type="PROSITE" id="PS50963">
    <property type="entry name" value="LINK_2"/>
    <property type="match status" value="1"/>
</dbReference>
<keyword evidence="11" id="KW-0677">Repeat</keyword>
<evidence type="ECO:0000256" key="1">
    <source>
        <dbReference type="ARBA" id="ARBA00004123"/>
    </source>
</evidence>
<dbReference type="CDD" id="cd14267">
    <property type="entry name" value="Rif1_CTD_C-II_like"/>
    <property type="match status" value="1"/>
</dbReference>
<dbReference type="PANTHER" id="PTHR22928:SF3">
    <property type="entry name" value="TELOMERE-ASSOCIATED PROTEIN RIF1"/>
    <property type="match status" value="1"/>
</dbReference>
<dbReference type="Pfam" id="PF12231">
    <property type="entry name" value="Rif1_N"/>
    <property type="match status" value="1"/>
</dbReference>
<feature type="compositionally biased region" description="Low complexity" evidence="30">
    <location>
        <begin position="1942"/>
        <end position="1957"/>
    </location>
</feature>
<dbReference type="InterPro" id="IPR011989">
    <property type="entry name" value="ARM-like"/>
</dbReference>
<proteinExistence type="inferred from homology"/>
<dbReference type="SMART" id="SM00423">
    <property type="entry name" value="PSI"/>
    <property type="match status" value="1"/>
</dbReference>
<evidence type="ECO:0000256" key="18">
    <source>
        <dbReference type="ARBA" id="ARBA00023037"/>
    </source>
</evidence>
<evidence type="ECO:0000256" key="3">
    <source>
        <dbReference type="ARBA" id="ARBA00004574"/>
    </source>
</evidence>
<evidence type="ECO:0000256" key="9">
    <source>
        <dbReference type="ARBA" id="ARBA00022723"/>
    </source>
</evidence>
<evidence type="ECO:0000256" key="14">
    <source>
        <dbReference type="ARBA" id="ARBA00022842"/>
    </source>
</evidence>
<dbReference type="SUPFAM" id="SSF53300">
    <property type="entry name" value="vWA-like"/>
    <property type="match status" value="1"/>
</dbReference>
<comment type="caution">
    <text evidence="28">Lacks conserved residue(s) required for the propagation of feature annotation.</text>
</comment>
<dbReference type="InterPro" id="IPR036465">
    <property type="entry name" value="vWFA_dom_sf"/>
</dbReference>
<dbReference type="SMART" id="SM00042">
    <property type="entry name" value="CUB"/>
    <property type="match status" value="1"/>
</dbReference>
<dbReference type="GO" id="GO:0007229">
    <property type="term" value="P:integrin-mediated signaling pathway"/>
    <property type="evidence" value="ECO:0007669"/>
    <property type="project" value="UniProtKB-KW"/>
</dbReference>
<dbReference type="FunFam" id="2.60.120.290:FF:000005">
    <property type="entry name" value="Procollagen C-endopeptidase enhancer 1"/>
    <property type="match status" value="1"/>
</dbReference>
<evidence type="ECO:0000256" key="24">
    <source>
        <dbReference type="ARBA" id="ARBA00064571"/>
    </source>
</evidence>
<evidence type="ECO:0000256" key="27">
    <source>
        <dbReference type="ARBA" id="ARBA00081068"/>
    </source>
</evidence>
<feature type="compositionally biased region" description="Polar residues" evidence="30">
    <location>
        <begin position="2244"/>
        <end position="2281"/>
    </location>
</feature>
<keyword evidence="23" id="KW-0131">Cell cycle</keyword>
<dbReference type="InterPro" id="IPR040622">
    <property type="entry name" value="EGF_integrin_1"/>
</dbReference>
<keyword evidence="5" id="KW-0158">Chromosome</keyword>
<feature type="compositionally biased region" description="Basic and acidic residues" evidence="30">
    <location>
        <begin position="1852"/>
        <end position="1862"/>
    </location>
</feature>
<evidence type="ECO:0000259" key="32">
    <source>
        <dbReference type="PROSITE" id="PS50963"/>
    </source>
</evidence>
<evidence type="ECO:0000256" key="13">
    <source>
        <dbReference type="ARBA" id="ARBA00022837"/>
    </source>
</evidence>